<organism evidence="6">
    <name type="scientific">Streptococcus pneumoniae</name>
    <dbReference type="NCBI Taxonomy" id="1313"/>
    <lineage>
        <taxon>Bacteria</taxon>
        <taxon>Bacillati</taxon>
        <taxon>Bacillota</taxon>
        <taxon>Bacilli</taxon>
        <taxon>Lactobacillales</taxon>
        <taxon>Streptococcaceae</taxon>
        <taxon>Streptococcus</taxon>
    </lineage>
</organism>
<comment type="cofactor">
    <cofactor evidence="1">
        <name>NAD(+)</name>
        <dbReference type="ChEBI" id="CHEBI:57540"/>
    </cofactor>
</comment>
<protein>
    <submittedName>
        <fullName evidence="6">Mnp2</fullName>
    </submittedName>
</protein>
<keyword evidence="2" id="KW-0210">Decarboxylase</keyword>
<dbReference type="Pfam" id="PF01370">
    <property type="entry name" value="Epimerase"/>
    <property type="match status" value="1"/>
</dbReference>
<dbReference type="PANTHER" id="PTHR43078">
    <property type="entry name" value="UDP-GLUCURONIC ACID DECARBOXYLASE-RELATED"/>
    <property type="match status" value="1"/>
</dbReference>
<dbReference type="GO" id="GO:0005737">
    <property type="term" value="C:cytoplasm"/>
    <property type="evidence" value="ECO:0007669"/>
    <property type="project" value="TreeGrafter"/>
</dbReference>
<keyword evidence="3" id="KW-0520">NAD</keyword>
<evidence type="ECO:0000256" key="3">
    <source>
        <dbReference type="ARBA" id="ARBA00023027"/>
    </source>
</evidence>
<gene>
    <name evidence="6" type="primary">mnp2</name>
</gene>
<dbReference type="InterPro" id="IPR036291">
    <property type="entry name" value="NAD(P)-bd_dom_sf"/>
</dbReference>
<dbReference type="InterPro" id="IPR044516">
    <property type="entry name" value="UXS-like"/>
</dbReference>
<evidence type="ECO:0000256" key="2">
    <source>
        <dbReference type="ARBA" id="ARBA00022793"/>
    </source>
</evidence>
<dbReference type="PANTHER" id="PTHR43078:SF6">
    <property type="entry name" value="UDP-GLUCURONIC ACID DECARBOXYLASE 1"/>
    <property type="match status" value="1"/>
</dbReference>
<evidence type="ECO:0000313" key="6">
    <source>
        <dbReference type="EMBL" id="APB61871.1"/>
    </source>
</evidence>
<proteinExistence type="predicted"/>
<dbReference type="InterPro" id="IPR001509">
    <property type="entry name" value="Epimerase_deHydtase"/>
</dbReference>
<dbReference type="Gene3D" id="3.40.50.720">
    <property type="entry name" value="NAD(P)-binding Rossmann-like Domain"/>
    <property type="match status" value="1"/>
</dbReference>
<evidence type="ECO:0000256" key="1">
    <source>
        <dbReference type="ARBA" id="ARBA00001911"/>
    </source>
</evidence>
<evidence type="ECO:0000259" key="5">
    <source>
        <dbReference type="Pfam" id="PF01370"/>
    </source>
</evidence>
<keyword evidence="4" id="KW-0456">Lyase</keyword>
<dbReference type="GO" id="GO:0070403">
    <property type="term" value="F:NAD+ binding"/>
    <property type="evidence" value="ECO:0007669"/>
    <property type="project" value="InterPro"/>
</dbReference>
<reference evidence="6" key="1">
    <citation type="journal article" date="2017" name="J. Clin. Microbiol.">
        <title>WciG O-Acetyltransferase Functionality Differentiates Pneumococcal Serotypes 35C and 42.</title>
        <authorList>
            <person name="Geno K.A."/>
            <person name="Bush C.A."/>
            <person name="Wang M."/>
            <person name="Jin C."/>
            <person name="Nahm M.H."/>
            <person name="Yang J."/>
        </authorList>
    </citation>
    <scope>NUCLEOTIDE SEQUENCE</scope>
    <source>
        <strain evidence="6">SP155</strain>
    </source>
</reference>
<evidence type="ECO:0000256" key="4">
    <source>
        <dbReference type="ARBA" id="ARBA00023239"/>
    </source>
</evidence>
<dbReference type="GO" id="GO:0048040">
    <property type="term" value="F:UDP-glucuronate decarboxylase activity"/>
    <property type="evidence" value="ECO:0007669"/>
    <property type="project" value="TreeGrafter"/>
</dbReference>
<feature type="domain" description="NAD-dependent epimerase/dehydratase" evidence="5">
    <location>
        <begin position="32"/>
        <end position="282"/>
    </location>
</feature>
<dbReference type="AlphaFoldDB" id="A0A1Z1CSA6"/>
<dbReference type="EMBL" id="KY009533">
    <property type="protein sequence ID" value="APB61871.1"/>
    <property type="molecule type" value="Genomic_DNA"/>
</dbReference>
<dbReference type="SUPFAM" id="SSF51735">
    <property type="entry name" value="NAD(P)-binding Rossmann-fold domains"/>
    <property type="match status" value="1"/>
</dbReference>
<name>A0A1Z1CSA6_STREE</name>
<dbReference type="GO" id="GO:0042732">
    <property type="term" value="P:D-xylose metabolic process"/>
    <property type="evidence" value="ECO:0007669"/>
    <property type="project" value="InterPro"/>
</dbReference>
<sequence length="359" mass="40544">MIESFNDKVLQEDLEIIAKEELPFRKFRNSTVFITGVTGLVGLQLFKALACINRVHQLNMKIIGLVRNLDKAEKIFGDLLKRKDIQIVLGDVSEDFHSYIPDGLVIDYIIHGASVTTSKLMIEFPVDTIRVAFNGTYQMLELAKEKKVKSFVYLSSMEVYGSFQSDRTTVVNENMLGYLDLTSVRTNYPECKRICENMCIAFLSQYQVPAKIARLSQTFGAGTLPGENRVFAQFARSVMQGKDIVLHTLGQSEGNYCYTADTVVALLTILLRGENGEAYNIANEESHTTIADMAKMVTSQFSQTSQVVFDIPKKNIFGYAVDTKMKLSTHKIQQLGWKPRVSLVDAYDRMMRSMNETRV</sequence>
<accession>A0A1Z1CSA6</accession>